<evidence type="ECO:0000256" key="6">
    <source>
        <dbReference type="ARBA" id="ARBA00022666"/>
    </source>
</evidence>
<dbReference type="InterPro" id="IPR026992">
    <property type="entry name" value="DIOX_N"/>
</dbReference>
<dbReference type="PATRIC" id="fig|1122207.3.peg.1039"/>
<dbReference type="Pfam" id="PF14226">
    <property type="entry name" value="DIOX_N"/>
    <property type="match status" value="1"/>
</dbReference>
<keyword evidence="11" id="KW-0408">Iron</keyword>
<dbReference type="STRING" id="1122207.MUS1_09470"/>
<dbReference type="EC" id="1.14.20.7" evidence="3"/>
<name>X7E8N0_9GAMM</name>
<keyword evidence="11" id="KW-0479">Metal-binding</keyword>
<keyword evidence="6" id="KW-0266">Ethylene biosynthesis</keyword>
<evidence type="ECO:0000313" key="13">
    <source>
        <dbReference type="EMBL" id="ETX11503.1"/>
    </source>
</evidence>
<dbReference type="GO" id="GO:0009693">
    <property type="term" value="P:ethylene biosynthetic process"/>
    <property type="evidence" value="ECO:0007669"/>
    <property type="project" value="UniProtKB-KW"/>
</dbReference>
<dbReference type="InterPro" id="IPR044861">
    <property type="entry name" value="IPNS-like_FE2OG_OXY"/>
</dbReference>
<dbReference type="RefSeq" id="WP_051436118.1">
    <property type="nucleotide sequence ID" value="NZ_JAMB01000003.1"/>
</dbReference>
<evidence type="ECO:0000259" key="12">
    <source>
        <dbReference type="PROSITE" id="PS51471"/>
    </source>
</evidence>
<dbReference type="GO" id="GO:0046872">
    <property type="term" value="F:metal ion binding"/>
    <property type="evidence" value="ECO:0007669"/>
    <property type="project" value="UniProtKB-KW"/>
</dbReference>
<comment type="catalytic activity">
    <reaction evidence="9">
        <text>2-oxoglutarate + O2 + 2 H(+) = ethene + 3 CO2 + H2O</text>
        <dbReference type="Rhea" id="RHEA:31523"/>
        <dbReference type="ChEBI" id="CHEBI:15377"/>
        <dbReference type="ChEBI" id="CHEBI:15378"/>
        <dbReference type="ChEBI" id="CHEBI:15379"/>
        <dbReference type="ChEBI" id="CHEBI:16526"/>
        <dbReference type="ChEBI" id="CHEBI:16810"/>
        <dbReference type="ChEBI" id="CHEBI:18153"/>
        <dbReference type="EC" id="1.13.12.19"/>
    </reaction>
</comment>
<evidence type="ECO:0000256" key="11">
    <source>
        <dbReference type="RuleBase" id="RU003682"/>
    </source>
</evidence>
<protein>
    <recommendedName>
        <fullName evidence="5">2-oxoglutarate-dependent ethylene/succinate-forming enzyme</fullName>
        <ecNumber evidence="4">1.13.12.19</ecNumber>
        <ecNumber evidence="3">1.14.20.7</ecNumber>
    </recommendedName>
    <alternativeName>
        <fullName evidence="7">2-oxoglutarate dioxygenase (ethylene-forming)</fullName>
    </alternativeName>
    <alternativeName>
        <fullName evidence="8">2-oxoglutarate/L-arginine monooxygenase/decarboxylase (succinate-forming)</fullName>
    </alternativeName>
</protein>
<evidence type="ECO:0000256" key="8">
    <source>
        <dbReference type="ARBA" id="ARBA00031282"/>
    </source>
</evidence>
<dbReference type="Proteomes" id="UP000054058">
    <property type="component" value="Unassembled WGS sequence"/>
</dbReference>
<dbReference type="OrthoDB" id="21825at2"/>
<evidence type="ECO:0000313" key="14">
    <source>
        <dbReference type="Proteomes" id="UP000054058"/>
    </source>
</evidence>
<feature type="domain" description="Fe2OG dioxygenase" evidence="12">
    <location>
        <begin position="183"/>
        <end position="287"/>
    </location>
</feature>
<dbReference type="AlphaFoldDB" id="X7E8N0"/>
<evidence type="ECO:0000256" key="9">
    <source>
        <dbReference type="ARBA" id="ARBA00047725"/>
    </source>
</evidence>
<dbReference type="PRINTS" id="PR00682">
    <property type="entry name" value="IPNSYNTHASE"/>
</dbReference>
<reference evidence="13 14" key="1">
    <citation type="submission" date="2014-01" db="EMBL/GenBank/DDBJ databases">
        <title>Marinomonas ushuaiensis DSM 15871 Genome Sequencing.</title>
        <authorList>
            <person name="Lai Q."/>
            <person name="Shao Z.S."/>
        </authorList>
    </citation>
    <scope>NUCLEOTIDE SEQUENCE [LARGE SCALE GENOMIC DNA]</scope>
    <source>
        <strain evidence="13 14">DSM 15871</strain>
    </source>
</reference>
<accession>X7E8N0</accession>
<comment type="similarity">
    <text evidence="11">Belongs to the iron/ascorbate-dependent oxidoreductase family.</text>
</comment>
<dbReference type="PROSITE" id="PS51471">
    <property type="entry name" value="FE2OG_OXY"/>
    <property type="match status" value="1"/>
</dbReference>
<comment type="catalytic activity">
    <reaction evidence="10">
        <text>L-arginine + 2-oxoglutarate + O2 = guanidine + L-glutamate 5-semialdehyde + succinate + CO2</text>
        <dbReference type="Rhea" id="RHEA:31535"/>
        <dbReference type="ChEBI" id="CHEBI:15379"/>
        <dbReference type="ChEBI" id="CHEBI:16526"/>
        <dbReference type="ChEBI" id="CHEBI:16810"/>
        <dbReference type="ChEBI" id="CHEBI:30031"/>
        <dbReference type="ChEBI" id="CHEBI:30087"/>
        <dbReference type="ChEBI" id="CHEBI:32682"/>
        <dbReference type="ChEBI" id="CHEBI:58066"/>
        <dbReference type="EC" id="1.14.20.7"/>
    </reaction>
</comment>
<gene>
    <name evidence="13" type="ORF">MUS1_09470</name>
</gene>
<dbReference type="Pfam" id="PF03171">
    <property type="entry name" value="2OG-FeII_Oxy"/>
    <property type="match status" value="1"/>
</dbReference>
<dbReference type="SUPFAM" id="SSF51197">
    <property type="entry name" value="Clavaminate synthase-like"/>
    <property type="match status" value="1"/>
</dbReference>
<comment type="caution">
    <text evidence="13">The sequence shown here is derived from an EMBL/GenBank/DDBJ whole genome shotgun (WGS) entry which is preliminary data.</text>
</comment>
<sequence length="332" mass="37598">MKEQEVNKEKHENGLPIINIEGYATATPEKLLSLAKEIGHACRDKGFFYITGHGIDASLIKQLTEEAKSFFNLSDAEKMRLDKKHSTANRGYEPIRNQTLEAGAPPDFKEGLYIGIEHGDDHPMVKAGRFNYGQNQWPKNAQYFQKAATQYIHEMTELAKSLMSLLALSLELPKDYFSEFNHDPTTLLRMLHYPPQPKNPLPNEKGCGAHTDFGGLTLLLQDDNGGLQVWDRKNDAWIEAQPIEGSFIVNLGDMISRWTNDKYNSTLHRVINTSGKARYSMPFFYSGNPDHIVSCLPTCLEPNSAPKYPPISVESHMRDMYKKTYSGNNNEK</sequence>
<evidence type="ECO:0000256" key="7">
    <source>
        <dbReference type="ARBA" id="ARBA00031011"/>
    </source>
</evidence>
<dbReference type="GO" id="GO:0102276">
    <property type="term" value="F:2-oxoglutarate oxygenase/decarboxylase (ethylene-forming) activity"/>
    <property type="evidence" value="ECO:0007669"/>
    <property type="project" value="UniProtKB-EC"/>
</dbReference>
<comment type="cofactor">
    <cofactor evidence="1">
        <name>Fe(2+)</name>
        <dbReference type="ChEBI" id="CHEBI:29033"/>
    </cofactor>
</comment>
<evidence type="ECO:0000256" key="3">
    <source>
        <dbReference type="ARBA" id="ARBA00012293"/>
    </source>
</evidence>
<dbReference type="PANTHER" id="PTHR47990">
    <property type="entry name" value="2-OXOGLUTARATE (2OG) AND FE(II)-DEPENDENT OXYGENASE SUPERFAMILY PROTEIN-RELATED"/>
    <property type="match status" value="1"/>
</dbReference>
<keyword evidence="14" id="KW-1185">Reference proteome</keyword>
<keyword evidence="11" id="KW-0560">Oxidoreductase</keyword>
<dbReference type="InterPro" id="IPR050231">
    <property type="entry name" value="Iron_ascorbate_oxido_reductase"/>
</dbReference>
<proteinExistence type="inferred from homology"/>
<evidence type="ECO:0000256" key="4">
    <source>
        <dbReference type="ARBA" id="ARBA00012531"/>
    </source>
</evidence>
<evidence type="ECO:0000256" key="5">
    <source>
        <dbReference type="ARBA" id="ARBA00019045"/>
    </source>
</evidence>
<dbReference type="InterPro" id="IPR005123">
    <property type="entry name" value="Oxoglu/Fe-dep_dioxygenase_dom"/>
</dbReference>
<evidence type="ECO:0000256" key="2">
    <source>
        <dbReference type="ARBA" id="ARBA00004767"/>
    </source>
</evidence>
<dbReference type="Gene3D" id="2.60.120.330">
    <property type="entry name" value="B-lactam Antibiotic, Isopenicillin N Synthase, Chain"/>
    <property type="match status" value="1"/>
</dbReference>
<dbReference type="EC" id="1.13.12.19" evidence="4"/>
<evidence type="ECO:0000256" key="10">
    <source>
        <dbReference type="ARBA" id="ARBA00049359"/>
    </source>
</evidence>
<organism evidence="13 14">
    <name type="scientific">Marinomonas ushuaiensis DSM 15871</name>
    <dbReference type="NCBI Taxonomy" id="1122207"/>
    <lineage>
        <taxon>Bacteria</taxon>
        <taxon>Pseudomonadati</taxon>
        <taxon>Pseudomonadota</taxon>
        <taxon>Gammaproteobacteria</taxon>
        <taxon>Oceanospirillales</taxon>
        <taxon>Oceanospirillaceae</taxon>
        <taxon>Marinomonas</taxon>
    </lineage>
</organism>
<comment type="pathway">
    <text evidence="2">Alkene biosynthesis; ethylene biosynthesis via 2-oxoglutarate.</text>
</comment>
<dbReference type="InterPro" id="IPR027443">
    <property type="entry name" value="IPNS-like_sf"/>
</dbReference>
<evidence type="ECO:0000256" key="1">
    <source>
        <dbReference type="ARBA" id="ARBA00001954"/>
    </source>
</evidence>
<dbReference type="EMBL" id="JAMB01000003">
    <property type="protein sequence ID" value="ETX11503.1"/>
    <property type="molecule type" value="Genomic_DNA"/>
</dbReference>
<dbReference type="eggNOG" id="COG3491">
    <property type="taxonomic scope" value="Bacteria"/>
</dbReference>